<dbReference type="InterPro" id="IPR023393">
    <property type="entry name" value="START-like_dom_sf"/>
</dbReference>
<dbReference type="Gene3D" id="3.30.530.20">
    <property type="match status" value="1"/>
</dbReference>
<dbReference type="InterPro" id="IPR019587">
    <property type="entry name" value="Polyketide_cyclase/dehydratase"/>
</dbReference>
<protein>
    <recommendedName>
        <fullName evidence="3">SRPBCC family protein</fullName>
    </recommendedName>
</protein>
<dbReference type="EMBL" id="BLVO01000004">
    <property type="protein sequence ID" value="GFM32177.1"/>
    <property type="molecule type" value="Genomic_DNA"/>
</dbReference>
<evidence type="ECO:0008006" key="3">
    <source>
        <dbReference type="Google" id="ProtNLM"/>
    </source>
</evidence>
<keyword evidence="2" id="KW-1185">Reference proteome</keyword>
<proteinExistence type="predicted"/>
<evidence type="ECO:0000313" key="2">
    <source>
        <dbReference type="Proteomes" id="UP000503840"/>
    </source>
</evidence>
<sequence>MTTNERKDLAATMHVDAAPETVFPLLCPVREYDWIEQWQCTMVYTRSGYAEPGCVFQTAFKNDAGGDEITDTWVVCRHEPDREVAFVRNNGHRTILYTITLEPDIRGTRMTWKQQLTGLTPEGNDMVRAATQAEFTTLVASLEIMLDHYCITGRRLSADDVRERLAGAS</sequence>
<comment type="caution">
    <text evidence="1">The sequence shown here is derived from an EMBL/GenBank/DDBJ whole genome shotgun (WGS) entry which is preliminary data.</text>
</comment>
<evidence type="ECO:0000313" key="1">
    <source>
        <dbReference type="EMBL" id="GFM32177.1"/>
    </source>
</evidence>
<dbReference type="SUPFAM" id="SSF55961">
    <property type="entry name" value="Bet v1-like"/>
    <property type="match status" value="1"/>
</dbReference>
<gene>
    <name evidence="1" type="ORF">DSM101010T_05420</name>
</gene>
<dbReference type="AlphaFoldDB" id="A0A7J0BER6"/>
<dbReference type="RefSeq" id="WP_174403840.1">
    <property type="nucleotide sequence ID" value="NZ_BLVO01000004.1"/>
</dbReference>
<reference evidence="1 2" key="1">
    <citation type="submission" date="2020-05" db="EMBL/GenBank/DDBJ databases">
        <title>Draft genome sequence of Desulfovibrio sp. strain HN2T.</title>
        <authorList>
            <person name="Ueno A."/>
            <person name="Tamazawa S."/>
            <person name="Tamamura S."/>
            <person name="Murakami T."/>
            <person name="Kiyama T."/>
            <person name="Inomata H."/>
            <person name="Amano Y."/>
            <person name="Miyakawa K."/>
            <person name="Tamaki H."/>
            <person name="Naganuma T."/>
            <person name="Kaneko K."/>
        </authorList>
    </citation>
    <scope>NUCLEOTIDE SEQUENCE [LARGE SCALE GENOMIC DNA]</scope>
    <source>
        <strain evidence="1 2">HN2</strain>
    </source>
</reference>
<dbReference type="Proteomes" id="UP000503840">
    <property type="component" value="Unassembled WGS sequence"/>
</dbReference>
<accession>A0A7J0BER6</accession>
<name>A0A7J0BER6_9BACT</name>
<dbReference type="Pfam" id="PF10604">
    <property type="entry name" value="Polyketide_cyc2"/>
    <property type="match status" value="1"/>
</dbReference>
<organism evidence="1 2">
    <name type="scientific">Desulfovibrio subterraneus</name>
    <dbReference type="NCBI Taxonomy" id="2718620"/>
    <lineage>
        <taxon>Bacteria</taxon>
        <taxon>Pseudomonadati</taxon>
        <taxon>Thermodesulfobacteriota</taxon>
        <taxon>Desulfovibrionia</taxon>
        <taxon>Desulfovibrionales</taxon>
        <taxon>Desulfovibrionaceae</taxon>
        <taxon>Desulfovibrio</taxon>
    </lineage>
</organism>